<comment type="caution">
    <text evidence="1">The sequence shown here is derived from an EMBL/GenBank/DDBJ whole genome shotgun (WGS) entry which is preliminary data.</text>
</comment>
<sequence length="189" mass="20457">MFFAQGSFFNIGGFLHAVAGGKSHQIDLKEILLARGTPTSHGTRPLLAIRDNMMVKQTTSDPSQNRDLAVAKRDLDTAVGKVSSVSKGFLDPGGSMAKESYAEPVDELGKVSEDQIEDAAKSDTFTKLIACGQTLWFATNVISPFSECEAVTLLEVSTPALCRLVEEAPKLYSSDIRQLHRGRNSNRAP</sequence>
<gene>
    <name evidence="1" type="ORF">HO133_009566</name>
</gene>
<reference evidence="1 2" key="1">
    <citation type="journal article" date="2020" name="Genomics">
        <title>Complete, high-quality genomes from long-read metagenomic sequencing of two wolf lichen thalli reveals enigmatic genome architecture.</title>
        <authorList>
            <person name="McKenzie S.K."/>
            <person name="Walston R.F."/>
            <person name="Allen J.L."/>
        </authorList>
    </citation>
    <scope>NUCLEOTIDE SEQUENCE [LARGE SCALE GENOMIC DNA]</scope>
    <source>
        <strain evidence="1">WasteWater1</strain>
    </source>
</reference>
<dbReference type="RefSeq" id="XP_037154275.1">
    <property type="nucleotide sequence ID" value="XM_037300427.1"/>
</dbReference>
<evidence type="ECO:0000313" key="2">
    <source>
        <dbReference type="Proteomes" id="UP000593566"/>
    </source>
</evidence>
<dbReference type="AlphaFoldDB" id="A0A8H6CLT2"/>
<proteinExistence type="predicted"/>
<organism evidence="1 2">
    <name type="scientific">Letharia lupina</name>
    <dbReference type="NCBI Taxonomy" id="560253"/>
    <lineage>
        <taxon>Eukaryota</taxon>
        <taxon>Fungi</taxon>
        <taxon>Dikarya</taxon>
        <taxon>Ascomycota</taxon>
        <taxon>Pezizomycotina</taxon>
        <taxon>Lecanoromycetes</taxon>
        <taxon>OSLEUM clade</taxon>
        <taxon>Lecanoromycetidae</taxon>
        <taxon>Lecanorales</taxon>
        <taxon>Lecanorineae</taxon>
        <taxon>Parmeliaceae</taxon>
        <taxon>Letharia</taxon>
    </lineage>
</organism>
<dbReference type="GeneID" id="59337961"/>
<name>A0A8H6CLT2_9LECA</name>
<evidence type="ECO:0000313" key="1">
    <source>
        <dbReference type="EMBL" id="KAF6225566.1"/>
    </source>
</evidence>
<dbReference type="Proteomes" id="UP000593566">
    <property type="component" value="Unassembled WGS sequence"/>
</dbReference>
<dbReference type="EMBL" id="JACCJB010000007">
    <property type="protein sequence ID" value="KAF6225566.1"/>
    <property type="molecule type" value="Genomic_DNA"/>
</dbReference>
<accession>A0A8H6CLT2</accession>
<keyword evidence="2" id="KW-1185">Reference proteome</keyword>
<protein>
    <submittedName>
        <fullName evidence="1">Uncharacterized protein</fullName>
    </submittedName>
</protein>